<name>A0A8S1P2B4_PARPR</name>
<dbReference type="EMBL" id="CAJJDM010000101">
    <property type="protein sequence ID" value="CAD8095464.1"/>
    <property type="molecule type" value="Genomic_DNA"/>
</dbReference>
<dbReference type="Proteomes" id="UP000688137">
    <property type="component" value="Unassembled WGS sequence"/>
</dbReference>
<reference evidence="1" key="1">
    <citation type="submission" date="2021-01" db="EMBL/GenBank/DDBJ databases">
        <authorList>
            <consortium name="Genoscope - CEA"/>
            <person name="William W."/>
        </authorList>
    </citation>
    <scope>NUCLEOTIDE SEQUENCE</scope>
</reference>
<evidence type="ECO:0000313" key="2">
    <source>
        <dbReference type="Proteomes" id="UP000688137"/>
    </source>
</evidence>
<organism evidence="1 2">
    <name type="scientific">Paramecium primaurelia</name>
    <dbReference type="NCBI Taxonomy" id="5886"/>
    <lineage>
        <taxon>Eukaryota</taxon>
        <taxon>Sar</taxon>
        <taxon>Alveolata</taxon>
        <taxon>Ciliophora</taxon>
        <taxon>Intramacronucleata</taxon>
        <taxon>Oligohymenophorea</taxon>
        <taxon>Peniculida</taxon>
        <taxon>Parameciidae</taxon>
        <taxon>Paramecium</taxon>
    </lineage>
</organism>
<proteinExistence type="predicted"/>
<dbReference type="AlphaFoldDB" id="A0A8S1P2B4"/>
<protein>
    <submittedName>
        <fullName evidence="1">Uncharacterized protein</fullName>
    </submittedName>
</protein>
<comment type="caution">
    <text evidence="1">The sequence shown here is derived from an EMBL/GenBank/DDBJ whole genome shotgun (WGS) entry which is preliminary data.</text>
</comment>
<keyword evidence="2" id="KW-1185">Reference proteome</keyword>
<evidence type="ECO:0000313" key="1">
    <source>
        <dbReference type="EMBL" id="CAD8095464.1"/>
    </source>
</evidence>
<sequence>MTINRPQILGNYQLIPLISLRGYDINNAANIRLKYTNVAFNVEKISHLFLQNKKQQQFNIYFDKQRLSNYILRVNFCNIKSLLLRSYFIYDLNYKAFDPYCAELFFERDFNGDTIIICDKVPDLQALEWSKPIRSISIPKYSILFLFGMVNYQGVKQSVIQTQQCDEFTNIQSANFQPTVSNIKVLFLNNCLTVKFYSQCNYQGIIFQITKGQNLLLSIKIPFEIISISTCPNIIIKLKAPNYFGGSVKEITTSQSCMISYKFPKYQANQ</sequence>
<gene>
    <name evidence="1" type="ORF">PPRIM_AZ9-3.1.T0980185</name>
</gene>
<accession>A0A8S1P2B4</accession>